<gene>
    <name evidence="5" type="ORF">EV686_11038</name>
</gene>
<dbReference type="GO" id="GO:0005524">
    <property type="term" value="F:ATP binding"/>
    <property type="evidence" value="ECO:0007669"/>
    <property type="project" value="UniProtKB-KW"/>
</dbReference>
<dbReference type="Gene3D" id="3.90.190.20">
    <property type="entry name" value="Mur ligase, C-terminal domain"/>
    <property type="match status" value="1"/>
</dbReference>
<dbReference type="OrthoDB" id="9810718at2"/>
<organism evidence="5 6">
    <name type="scientific">Paracandidimonas soli</name>
    <dbReference type="NCBI Taxonomy" id="1917182"/>
    <lineage>
        <taxon>Bacteria</taxon>
        <taxon>Pseudomonadati</taxon>
        <taxon>Pseudomonadota</taxon>
        <taxon>Betaproteobacteria</taxon>
        <taxon>Burkholderiales</taxon>
        <taxon>Alcaligenaceae</taxon>
        <taxon>Paracandidimonas</taxon>
    </lineage>
</organism>
<protein>
    <submittedName>
        <fullName evidence="5">Mur ligase-like protein</fullName>
    </submittedName>
</protein>
<keyword evidence="1 5" id="KW-0436">Ligase</keyword>
<evidence type="ECO:0000313" key="5">
    <source>
        <dbReference type="EMBL" id="TCU93873.1"/>
    </source>
</evidence>
<evidence type="ECO:0000256" key="2">
    <source>
        <dbReference type="ARBA" id="ARBA00022741"/>
    </source>
</evidence>
<evidence type="ECO:0000256" key="1">
    <source>
        <dbReference type="ARBA" id="ARBA00022598"/>
    </source>
</evidence>
<keyword evidence="2" id="KW-0547">Nucleotide-binding</keyword>
<dbReference type="SUPFAM" id="SSF53244">
    <property type="entry name" value="MurD-like peptide ligases, peptide-binding domain"/>
    <property type="match status" value="1"/>
</dbReference>
<proteinExistence type="predicted"/>
<name>A0A4R3UT82_9BURK</name>
<keyword evidence="3" id="KW-0067">ATP-binding</keyword>
<feature type="domain" description="Mur ligase C-terminal" evidence="4">
    <location>
        <begin position="20"/>
        <end position="143"/>
    </location>
</feature>
<dbReference type="GO" id="GO:0016881">
    <property type="term" value="F:acid-amino acid ligase activity"/>
    <property type="evidence" value="ECO:0007669"/>
    <property type="project" value="InterPro"/>
</dbReference>
<dbReference type="InterPro" id="IPR051046">
    <property type="entry name" value="MurCDEF_CellWall_CoF430Synth"/>
</dbReference>
<dbReference type="AlphaFoldDB" id="A0A4R3UT82"/>
<dbReference type="EMBL" id="SMBX01000010">
    <property type="protein sequence ID" value="TCU93873.1"/>
    <property type="molecule type" value="Genomic_DNA"/>
</dbReference>
<dbReference type="Proteomes" id="UP000294692">
    <property type="component" value="Unassembled WGS sequence"/>
</dbReference>
<accession>A0A4R3UT82</accession>
<sequence>MPNLEAFAPIKGRGQVLSLRLGDRHISVIDQAYNANPLSMTAALAALEQSDTLPAHRVVVLGDMLELGENAADYHVALKDPVLQTCPDRLLLCGELMHDLWRTLEPEMARAGIKGKWFASAAELKAELDAWLQDGDTVLIKSSNSIGFEKIIAGWMEEHVHTGKHMC</sequence>
<dbReference type="InterPro" id="IPR004101">
    <property type="entry name" value="Mur_ligase_C"/>
</dbReference>
<evidence type="ECO:0000259" key="4">
    <source>
        <dbReference type="Pfam" id="PF02875"/>
    </source>
</evidence>
<evidence type="ECO:0000256" key="3">
    <source>
        <dbReference type="ARBA" id="ARBA00022840"/>
    </source>
</evidence>
<evidence type="ECO:0000313" key="6">
    <source>
        <dbReference type="Proteomes" id="UP000294692"/>
    </source>
</evidence>
<dbReference type="RefSeq" id="WP_132477916.1">
    <property type="nucleotide sequence ID" value="NZ_JBHRVM010000001.1"/>
</dbReference>
<dbReference type="Pfam" id="PF02875">
    <property type="entry name" value="Mur_ligase_C"/>
    <property type="match status" value="1"/>
</dbReference>
<dbReference type="PANTHER" id="PTHR43024:SF1">
    <property type="entry name" value="UDP-N-ACETYLMURAMOYL-TRIPEPTIDE--D-ALANYL-D-ALANINE LIGASE"/>
    <property type="match status" value="1"/>
</dbReference>
<comment type="caution">
    <text evidence="5">The sequence shown here is derived from an EMBL/GenBank/DDBJ whole genome shotgun (WGS) entry which is preliminary data.</text>
</comment>
<dbReference type="PANTHER" id="PTHR43024">
    <property type="entry name" value="UDP-N-ACETYLMURAMOYL-TRIPEPTIDE--D-ALANYL-D-ALANINE LIGASE"/>
    <property type="match status" value="1"/>
</dbReference>
<dbReference type="InterPro" id="IPR036615">
    <property type="entry name" value="Mur_ligase_C_dom_sf"/>
</dbReference>
<keyword evidence="6" id="KW-1185">Reference proteome</keyword>
<reference evidence="5 6" key="1">
    <citation type="submission" date="2019-03" db="EMBL/GenBank/DDBJ databases">
        <title>Genomic Encyclopedia of Type Strains, Phase IV (KMG-IV): sequencing the most valuable type-strain genomes for metagenomic binning, comparative biology and taxonomic classification.</title>
        <authorList>
            <person name="Goeker M."/>
        </authorList>
    </citation>
    <scope>NUCLEOTIDE SEQUENCE [LARGE SCALE GENOMIC DNA]</scope>
    <source>
        <strain evidence="5 6">DSM 100048</strain>
    </source>
</reference>